<protein>
    <recommendedName>
        <fullName evidence="3">HTH luxR-type domain-containing protein</fullName>
    </recommendedName>
</protein>
<dbReference type="EMBL" id="DWZI01000050">
    <property type="protein sequence ID" value="HJA86552.1"/>
    <property type="molecule type" value="Genomic_DNA"/>
</dbReference>
<gene>
    <name evidence="4" type="ORF">H9950_10265</name>
</gene>
<sequence>MSMRLFVLFACLLLTTACRRGADDLTLLRHADTLWLTNTDSVAVLLRQMERPELLPREDRLRYGWLRAYVDYDRNASMTEDSLILPAFDYFTTSGDSARLLTSYLLKAAYLHAKGHHDRELAVLDSGCVQALSWDDRIRAGDFLVEKGECYVYTYKDYTRAADAYRRALTLRETAANHFSLGICLGLQKADSAVWHTNRSVVLALQQGDTTQAVRYLRNQAQMMVYVSIDYYEAIRLLHRLLALTDSPDVLDIACVTMSECFLKLGRFDSAQYYLDKGRAYYHREGHKSVTAENQLGYLQGVLDYACTGTFDYLSLMRYNDSVGNALNALHSTIRQKDRTRDDLSEANLHLLVDRQRMRLWLQGALLFLLLIGGTTFYLFHRRRARLIEAEERIETLDRLLAEASVPSPSSTALSAREDDRLFRRILLQQLGLIRLVAGQPTAQNQELLRRFSTLPHPDDTAEGLLVWDDLYPLIDRLYDNFHARLVARFGTLLTDREQQLCCLLRADFTTKEISVLTGQSVPTIYQRKTTIRKKLGMDEKGDIVSFLAS</sequence>
<dbReference type="SUPFAM" id="SSF48452">
    <property type="entry name" value="TPR-like"/>
    <property type="match status" value="1"/>
</dbReference>
<dbReference type="Proteomes" id="UP000823862">
    <property type="component" value="Unassembled WGS sequence"/>
</dbReference>
<evidence type="ECO:0000313" key="4">
    <source>
        <dbReference type="EMBL" id="HJA86552.1"/>
    </source>
</evidence>
<dbReference type="PROSITE" id="PS51257">
    <property type="entry name" value="PROKAR_LIPOPROTEIN"/>
    <property type="match status" value="1"/>
</dbReference>
<organism evidence="4 5">
    <name type="scientific">Candidatus Bacteroides avicola</name>
    <dbReference type="NCBI Taxonomy" id="2838468"/>
    <lineage>
        <taxon>Bacteria</taxon>
        <taxon>Pseudomonadati</taxon>
        <taxon>Bacteroidota</taxon>
        <taxon>Bacteroidia</taxon>
        <taxon>Bacteroidales</taxon>
        <taxon>Bacteroidaceae</taxon>
        <taxon>Bacteroides</taxon>
    </lineage>
</organism>
<feature type="signal peptide" evidence="2">
    <location>
        <begin position="1"/>
        <end position="22"/>
    </location>
</feature>
<dbReference type="Gene3D" id="1.10.10.10">
    <property type="entry name" value="Winged helix-like DNA-binding domain superfamily/Winged helix DNA-binding domain"/>
    <property type="match status" value="1"/>
</dbReference>
<comment type="caution">
    <text evidence="4">The sequence shown here is derived from an EMBL/GenBank/DDBJ whole genome shotgun (WGS) entry which is preliminary data.</text>
</comment>
<feature type="transmembrane region" description="Helical" evidence="1">
    <location>
        <begin position="360"/>
        <end position="380"/>
    </location>
</feature>
<accession>A0A9D2KVM3</accession>
<evidence type="ECO:0000256" key="2">
    <source>
        <dbReference type="SAM" id="SignalP"/>
    </source>
</evidence>
<dbReference type="SUPFAM" id="SSF46894">
    <property type="entry name" value="C-terminal effector domain of the bipartite response regulators"/>
    <property type="match status" value="1"/>
</dbReference>
<feature type="chain" id="PRO_5039081737" description="HTH luxR-type domain-containing protein" evidence="2">
    <location>
        <begin position="23"/>
        <end position="550"/>
    </location>
</feature>
<keyword evidence="1" id="KW-1133">Transmembrane helix</keyword>
<keyword evidence="2" id="KW-0732">Signal</keyword>
<keyword evidence="1" id="KW-0472">Membrane</keyword>
<keyword evidence="1" id="KW-0812">Transmembrane</keyword>
<dbReference type="GO" id="GO:0006355">
    <property type="term" value="P:regulation of DNA-templated transcription"/>
    <property type="evidence" value="ECO:0007669"/>
    <property type="project" value="InterPro"/>
</dbReference>
<evidence type="ECO:0000313" key="5">
    <source>
        <dbReference type="Proteomes" id="UP000823862"/>
    </source>
</evidence>
<evidence type="ECO:0000259" key="3">
    <source>
        <dbReference type="SMART" id="SM00421"/>
    </source>
</evidence>
<dbReference type="InterPro" id="IPR016032">
    <property type="entry name" value="Sig_transdc_resp-reg_C-effctor"/>
</dbReference>
<feature type="domain" description="HTH luxR-type" evidence="3">
    <location>
        <begin position="491"/>
        <end position="548"/>
    </location>
</feature>
<reference evidence="4" key="1">
    <citation type="journal article" date="2021" name="PeerJ">
        <title>Extensive microbial diversity within the chicken gut microbiome revealed by metagenomics and culture.</title>
        <authorList>
            <person name="Gilroy R."/>
            <person name="Ravi A."/>
            <person name="Getino M."/>
            <person name="Pursley I."/>
            <person name="Horton D.L."/>
            <person name="Alikhan N.F."/>
            <person name="Baker D."/>
            <person name="Gharbi K."/>
            <person name="Hall N."/>
            <person name="Watson M."/>
            <person name="Adriaenssens E.M."/>
            <person name="Foster-Nyarko E."/>
            <person name="Jarju S."/>
            <person name="Secka A."/>
            <person name="Antonio M."/>
            <person name="Oren A."/>
            <person name="Chaudhuri R.R."/>
            <person name="La Ragione R."/>
            <person name="Hildebrand F."/>
            <person name="Pallen M.J."/>
        </authorList>
    </citation>
    <scope>NUCLEOTIDE SEQUENCE</scope>
    <source>
        <strain evidence="4">ChiHjej12B11-9795</strain>
    </source>
</reference>
<dbReference type="SMART" id="SM00421">
    <property type="entry name" value="HTH_LUXR"/>
    <property type="match status" value="1"/>
</dbReference>
<dbReference type="Gene3D" id="1.25.40.10">
    <property type="entry name" value="Tetratricopeptide repeat domain"/>
    <property type="match status" value="1"/>
</dbReference>
<dbReference type="GO" id="GO:0003677">
    <property type="term" value="F:DNA binding"/>
    <property type="evidence" value="ECO:0007669"/>
    <property type="project" value="InterPro"/>
</dbReference>
<proteinExistence type="predicted"/>
<dbReference type="InterPro" id="IPR011990">
    <property type="entry name" value="TPR-like_helical_dom_sf"/>
</dbReference>
<dbReference type="AlphaFoldDB" id="A0A9D2KVM3"/>
<dbReference type="InterPro" id="IPR000792">
    <property type="entry name" value="Tscrpt_reg_LuxR_C"/>
</dbReference>
<dbReference type="InterPro" id="IPR036388">
    <property type="entry name" value="WH-like_DNA-bd_sf"/>
</dbReference>
<reference evidence="4" key="2">
    <citation type="submission" date="2021-04" db="EMBL/GenBank/DDBJ databases">
        <authorList>
            <person name="Gilroy R."/>
        </authorList>
    </citation>
    <scope>NUCLEOTIDE SEQUENCE</scope>
    <source>
        <strain evidence="4">ChiHjej12B11-9795</strain>
    </source>
</reference>
<evidence type="ECO:0000256" key="1">
    <source>
        <dbReference type="SAM" id="Phobius"/>
    </source>
</evidence>
<name>A0A9D2KVM3_9BACE</name>